<sequence length="174" mass="20406">MKINENTLLEGHKVVLIPYNPKYLPRYHEWMKCPELQHLTASEPLTLEQEYDMQGSWREDDDSKTSKQSLQWADPSIEEEQCMVGDVNIHRGTGIGKEMTHMMMHYGEHLIPSFSEEVENLNYCPFFAIQSCPVVIISWRINLWWSRKNNKCKIAMRMQTAVDEADAGVWFVVR</sequence>
<dbReference type="InterPro" id="IPR016181">
    <property type="entry name" value="Acyl_CoA_acyltransferase"/>
</dbReference>
<dbReference type="SUPFAM" id="SSF55729">
    <property type="entry name" value="Acyl-CoA N-acyltransferases (Nat)"/>
    <property type="match status" value="1"/>
</dbReference>
<name>A0A3Q3IU31_MONAL</name>
<dbReference type="PANTHER" id="PTHR13256:SF16">
    <property type="entry name" value="ALPHA_BETA-TUBULIN-N-ACETYLTRANSFERASE 9"/>
    <property type="match status" value="1"/>
</dbReference>
<keyword evidence="2" id="KW-0012">Acyltransferase</keyword>
<dbReference type="InterPro" id="IPR039135">
    <property type="entry name" value="NAT9-like"/>
</dbReference>
<dbReference type="PANTHER" id="PTHR13256">
    <property type="entry name" value="N-ACETYLTRANSFERASE 9"/>
    <property type="match status" value="1"/>
</dbReference>
<dbReference type="Gene3D" id="3.40.630.30">
    <property type="match status" value="1"/>
</dbReference>
<keyword evidence="4" id="KW-1185">Reference proteome</keyword>
<evidence type="ECO:0000313" key="3">
    <source>
        <dbReference type="Ensembl" id="ENSMALP00000007510.1"/>
    </source>
</evidence>
<evidence type="ECO:0000256" key="2">
    <source>
        <dbReference type="ARBA" id="ARBA00023315"/>
    </source>
</evidence>
<reference evidence="3" key="2">
    <citation type="submission" date="2025-09" db="UniProtKB">
        <authorList>
            <consortium name="Ensembl"/>
        </authorList>
    </citation>
    <scope>IDENTIFICATION</scope>
</reference>
<protein>
    <submittedName>
        <fullName evidence="3">Uncharacterized protein</fullName>
    </submittedName>
</protein>
<dbReference type="Proteomes" id="UP000261600">
    <property type="component" value="Unplaced"/>
</dbReference>
<keyword evidence="1" id="KW-0808">Transferase</keyword>
<evidence type="ECO:0000256" key="1">
    <source>
        <dbReference type="ARBA" id="ARBA00022679"/>
    </source>
</evidence>
<dbReference type="GO" id="GO:0008080">
    <property type="term" value="F:N-acetyltransferase activity"/>
    <property type="evidence" value="ECO:0007669"/>
    <property type="project" value="InterPro"/>
</dbReference>
<dbReference type="AlphaFoldDB" id="A0A3Q3IU31"/>
<dbReference type="Ensembl" id="ENSMALT00000007673.1">
    <property type="protein sequence ID" value="ENSMALP00000007510.1"/>
    <property type="gene ID" value="ENSMALG00000005330.1"/>
</dbReference>
<reference evidence="3" key="1">
    <citation type="submission" date="2025-08" db="UniProtKB">
        <authorList>
            <consortium name="Ensembl"/>
        </authorList>
    </citation>
    <scope>IDENTIFICATION</scope>
</reference>
<accession>A0A3Q3IU31</accession>
<proteinExistence type="predicted"/>
<evidence type="ECO:0000313" key="4">
    <source>
        <dbReference type="Proteomes" id="UP000261600"/>
    </source>
</evidence>
<organism evidence="3 4">
    <name type="scientific">Monopterus albus</name>
    <name type="common">Swamp eel</name>
    <dbReference type="NCBI Taxonomy" id="43700"/>
    <lineage>
        <taxon>Eukaryota</taxon>
        <taxon>Metazoa</taxon>
        <taxon>Chordata</taxon>
        <taxon>Craniata</taxon>
        <taxon>Vertebrata</taxon>
        <taxon>Euteleostomi</taxon>
        <taxon>Actinopterygii</taxon>
        <taxon>Neopterygii</taxon>
        <taxon>Teleostei</taxon>
        <taxon>Neoteleostei</taxon>
        <taxon>Acanthomorphata</taxon>
        <taxon>Anabantaria</taxon>
        <taxon>Synbranchiformes</taxon>
        <taxon>Synbranchidae</taxon>
        <taxon>Monopterus</taxon>
    </lineage>
</organism>